<reference evidence="1 2" key="1">
    <citation type="journal article" date="2019" name="Int. J. Syst. Evol. Microbiol.">
        <title>The Global Catalogue of Microorganisms (GCM) 10K type strain sequencing project: providing services to taxonomists for standard genome sequencing and annotation.</title>
        <authorList>
            <consortium name="The Broad Institute Genomics Platform"/>
            <consortium name="The Broad Institute Genome Sequencing Center for Infectious Disease"/>
            <person name="Wu L."/>
            <person name="Ma J."/>
        </authorList>
    </citation>
    <scope>NUCLEOTIDE SEQUENCE [LARGE SCALE GENOMIC DNA]</scope>
    <source>
        <strain evidence="1 2">CGMCC 1.10390</strain>
    </source>
</reference>
<gene>
    <name evidence="1" type="ORF">ACFSBL_10090</name>
</gene>
<dbReference type="InterPro" id="IPR056231">
    <property type="entry name" value="VNG_1110C-like"/>
</dbReference>
<name>A0ABD6DJ26_9EURY</name>
<organism evidence="1 2">
    <name type="scientific">Haloarchaeobius litoreus</name>
    <dbReference type="NCBI Taxonomy" id="755306"/>
    <lineage>
        <taxon>Archaea</taxon>
        <taxon>Methanobacteriati</taxon>
        <taxon>Methanobacteriota</taxon>
        <taxon>Stenosarchaea group</taxon>
        <taxon>Halobacteria</taxon>
        <taxon>Halobacteriales</taxon>
        <taxon>Halorubellaceae</taxon>
        <taxon>Haloarchaeobius</taxon>
    </lineage>
</organism>
<evidence type="ECO:0000313" key="1">
    <source>
        <dbReference type="EMBL" id="MFD1646031.1"/>
    </source>
</evidence>
<dbReference type="EMBL" id="JBHUDO010000002">
    <property type="protein sequence ID" value="MFD1646031.1"/>
    <property type="molecule type" value="Genomic_DNA"/>
</dbReference>
<dbReference type="Proteomes" id="UP001597034">
    <property type="component" value="Unassembled WGS sequence"/>
</dbReference>
<dbReference type="Pfam" id="PF24397">
    <property type="entry name" value="VNG_1110C"/>
    <property type="match status" value="1"/>
</dbReference>
<sequence length="66" mass="7370">MPNPAQLRDSTQIVLPAGTSPELRRELDERFVLTMREADGAYRFVGSPVEIDRATEFLVRQGVPVA</sequence>
<proteinExistence type="predicted"/>
<dbReference type="AlphaFoldDB" id="A0ABD6DJ26"/>
<evidence type="ECO:0000313" key="2">
    <source>
        <dbReference type="Proteomes" id="UP001597034"/>
    </source>
</evidence>
<accession>A0ABD6DJ26</accession>
<dbReference type="RefSeq" id="WP_256398444.1">
    <property type="nucleotide sequence ID" value="NZ_JANHJR010000001.1"/>
</dbReference>
<keyword evidence="2" id="KW-1185">Reference proteome</keyword>
<protein>
    <submittedName>
        <fullName evidence="1">Uncharacterized protein</fullName>
    </submittedName>
</protein>
<comment type="caution">
    <text evidence="1">The sequence shown here is derived from an EMBL/GenBank/DDBJ whole genome shotgun (WGS) entry which is preliminary data.</text>
</comment>